<organism evidence="1 2">
    <name type="scientific">Panicum miliaceum</name>
    <name type="common">Proso millet</name>
    <name type="synonym">Broomcorn millet</name>
    <dbReference type="NCBI Taxonomy" id="4540"/>
    <lineage>
        <taxon>Eukaryota</taxon>
        <taxon>Viridiplantae</taxon>
        <taxon>Streptophyta</taxon>
        <taxon>Embryophyta</taxon>
        <taxon>Tracheophyta</taxon>
        <taxon>Spermatophyta</taxon>
        <taxon>Magnoliopsida</taxon>
        <taxon>Liliopsida</taxon>
        <taxon>Poales</taxon>
        <taxon>Poaceae</taxon>
        <taxon>PACMAD clade</taxon>
        <taxon>Panicoideae</taxon>
        <taxon>Panicodae</taxon>
        <taxon>Paniceae</taxon>
        <taxon>Panicinae</taxon>
        <taxon>Panicum</taxon>
        <taxon>Panicum sect. Panicum</taxon>
    </lineage>
</organism>
<reference evidence="2" key="1">
    <citation type="journal article" date="2019" name="Nat. Commun.">
        <title>The genome of broomcorn millet.</title>
        <authorList>
            <person name="Zou C."/>
            <person name="Miki D."/>
            <person name="Li D."/>
            <person name="Tang Q."/>
            <person name="Xiao L."/>
            <person name="Rajput S."/>
            <person name="Deng P."/>
            <person name="Jia W."/>
            <person name="Huang R."/>
            <person name="Zhang M."/>
            <person name="Sun Y."/>
            <person name="Hu J."/>
            <person name="Fu X."/>
            <person name="Schnable P.S."/>
            <person name="Li F."/>
            <person name="Zhang H."/>
            <person name="Feng B."/>
            <person name="Zhu X."/>
            <person name="Liu R."/>
            <person name="Schnable J.C."/>
            <person name="Zhu J.-K."/>
            <person name="Zhang H."/>
        </authorList>
    </citation>
    <scope>NUCLEOTIDE SEQUENCE [LARGE SCALE GENOMIC DNA]</scope>
</reference>
<keyword evidence="2" id="KW-1185">Reference proteome</keyword>
<proteinExistence type="predicted"/>
<dbReference type="OrthoDB" id="10368426at2759"/>
<gene>
    <name evidence="1" type="ORF">C2845_PM07G37550</name>
</gene>
<evidence type="ECO:0000313" key="2">
    <source>
        <dbReference type="Proteomes" id="UP000275267"/>
    </source>
</evidence>
<accession>A0A3L6SHR4</accession>
<dbReference type="AlphaFoldDB" id="A0A3L6SHR4"/>
<dbReference type="EMBL" id="PQIB02000004">
    <property type="protein sequence ID" value="RLN21685.1"/>
    <property type="molecule type" value="Genomic_DNA"/>
</dbReference>
<evidence type="ECO:0000313" key="1">
    <source>
        <dbReference type="EMBL" id="RLN21685.1"/>
    </source>
</evidence>
<comment type="caution">
    <text evidence="1">The sequence shown here is derived from an EMBL/GenBank/DDBJ whole genome shotgun (WGS) entry which is preliminary data.</text>
</comment>
<name>A0A3L6SHR4_PANMI</name>
<sequence length="63" mass="6893">MDSSSSWLHGYISNAAAGGNNGFMCGYAAGSCSPAELQYREEEQQQFLISSQIQHHLNQASQR</sequence>
<dbReference type="Proteomes" id="UP000275267">
    <property type="component" value="Unassembled WGS sequence"/>
</dbReference>
<protein>
    <submittedName>
        <fullName evidence="1">Uncharacterized protein</fullName>
    </submittedName>
</protein>